<comment type="caution">
    <text evidence="2">The sequence shown here is derived from an EMBL/GenBank/DDBJ whole genome shotgun (WGS) entry which is preliminary data.</text>
</comment>
<dbReference type="EMBL" id="JARH01000963">
    <property type="protein sequence ID" value="EXF74646.1"/>
    <property type="molecule type" value="Genomic_DNA"/>
</dbReference>
<reference evidence="2 3" key="1">
    <citation type="submission" date="2014-02" db="EMBL/GenBank/DDBJ databases">
        <title>The genome sequence of Colletotrichum fioriniae PJ7.</title>
        <authorList>
            <person name="Baroncelli R."/>
            <person name="Thon M.R."/>
        </authorList>
    </citation>
    <scope>NUCLEOTIDE SEQUENCE [LARGE SCALE GENOMIC DNA]</scope>
    <source>
        <strain evidence="2 3">PJ7</strain>
    </source>
</reference>
<dbReference type="KEGG" id="cfj:CFIO01_10338"/>
<keyword evidence="3" id="KW-1185">Reference proteome</keyword>
<sequence>MPPSSASPLKVGTNRYTSSLLHTYGYLTDSLSIYLYPTPGPVPRRLALESSHTYLRIPYLPYTHRASITAMDLTWPDHVHTMDTSPELLATPCSTTLPAMTRRLWVLKVDPEVRLFSCRAHPSTLSTIITDAIFMSQRKHLFALFWSPSSKPRPPLPSPGLVTTSGPHPSKLFGGHRRLNPRIRPWLRSPRARCLLLDSRRGPLVLPEAQSRNPGPYACFPAISHTRELSVAWVNAGHLRATCMLQDQG</sequence>
<gene>
    <name evidence="2" type="ORF">CFIO01_10338</name>
</gene>
<evidence type="ECO:0000313" key="2">
    <source>
        <dbReference type="EMBL" id="EXF74646.1"/>
    </source>
</evidence>
<accession>A0A010R309</accession>
<dbReference type="OrthoDB" id="10620150at2759"/>
<protein>
    <submittedName>
        <fullName evidence="2">Uncharacterized protein</fullName>
    </submittedName>
</protein>
<feature type="region of interest" description="Disordered" evidence="1">
    <location>
        <begin position="151"/>
        <end position="174"/>
    </location>
</feature>
<proteinExistence type="predicted"/>
<dbReference type="AlphaFoldDB" id="A0A010R309"/>
<dbReference type="HOGENOM" id="CLU_1115668_0_0_1"/>
<evidence type="ECO:0000313" key="3">
    <source>
        <dbReference type="Proteomes" id="UP000020467"/>
    </source>
</evidence>
<dbReference type="Proteomes" id="UP000020467">
    <property type="component" value="Unassembled WGS sequence"/>
</dbReference>
<name>A0A010R309_9PEZI</name>
<organism evidence="2 3">
    <name type="scientific">Colletotrichum fioriniae PJ7</name>
    <dbReference type="NCBI Taxonomy" id="1445577"/>
    <lineage>
        <taxon>Eukaryota</taxon>
        <taxon>Fungi</taxon>
        <taxon>Dikarya</taxon>
        <taxon>Ascomycota</taxon>
        <taxon>Pezizomycotina</taxon>
        <taxon>Sordariomycetes</taxon>
        <taxon>Hypocreomycetidae</taxon>
        <taxon>Glomerellales</taxon>
        <taxon>Glomerellaceae</taxon>
        <taxon>Colletotrichum</taxon>
        <taxon>Colletotrichum acutatum species complex</taxon>
    </lineage>
</organism>
<evidence type="ECO:0000256" key="1">
    <source>
        <dbReference type="SAM" id="MobiDB-lite"/>
    </source>
</evidence>